<dbReference type="Proteomes" id="UP001152519">
    <property type="component" value="Unassembled WGS sequence"/>
</dbReference>
<sequence length="59" mass="6619">MVAWRPCGRRADSCVIPARRGLPQARRVPAHHSYLHGVPWMARLPVNLSRTHDAPSGPR</sequence>
<organism evidence="1 2">
    <name type="scientific">Actinacidiphila cocklensis</name>
    <dbReference type="NCBI Taxonomy" id="887465"/>
    <lineage>
        <taxon>Bacteria</taxon>
        <taxon>Bacillati</taxon>
        <taxon>Actinomycetota</taxon>
        <taxon>Actinomycetes</taxon>
        <taxon>Kitasatosporales</taxon>
        <taxon>Streptomycetaceae</taxon>
        <taxon>Actinacidiphila</taxon>
    </lineage>
</organism>
<dbReference type="EMBL" id="CAJSLV010000001">
    <property type="protein sequence ID" value="CAG6390554.1"/>
    <property type="molecule type" value="Genomic_DNA"/>
</dbReference>
<keyword evidence="2" id="KW-1185">Reference proteome</keyword>
<evidence type="ECO:0000313" key="2">
    <source>
        <dbReference type="Proteomes" id="UP001152519"/>
    </source>
</evidence>
<reference evidence="1" key="1">
    <citation type="submission" date="2021-05" db="EMBL/GenBank/DDBJ databases">
        <authorList>
            <person name="Arsene-Ploetze F."/>
        </authorList>
    </citation>
    <scope>NUCLEOTIDE SEQUENCE</scope>
    <source>
        <strain evidence="1">DSM 42138</strain>
    </source>
</reference>
<gene>
    <name evidence="1" type="ORF">SCOCK_10022</name>
</gene>
<comment type="caution">
    <text evidence="1">The sequence shown here is derived from an EMBL/GenBank/DDBJ whole genome shotgun (WGS) entry which is preliminary data.</text>
</comment>
<dbReference type="AlphaFoldDB" id="A0A9W4DFU3"/>
<protein>
    <submittedName>
        <fullName evidence="1">Uncharacterized protein</fullName>
    </submittedName>
</protein>
<proteinExistence type="predicted"/>
<name>A0A9W4DFU3_9ACTN</name>
<accession>A0A9W4DFU3</accession>
<evidence type="ECO:0000313" key="1">
    <source>
        <dbReference type="EMBL" id="CAG6390554.1"/>
    </source>
</evidence>